<sequence>MKNLFIIALTIIGLNVQAQEAKTYLIKSGYIKYQLSGSTKGTKELWWDDYGRKTCETEKSTTTTKMFGIKNTEEKHATTVIVKDKFWVADYIDNMGSKGRVPMYQEGQDIVGDMTEKEQQEFADEVLASMGGKKMGTESLNGYTCDIIKLMGVKTWIHKGLALKTEGKILGIETNEMFVEFKPKMSVSSSKFNPPSGVQFEGLAAQADAQGFGSLFGGMEDLQEEENEDEEFTPVDYPFDKFSKIVKDCNIEGYRCVNVRTMDGMHVASFMKGLNSIMVMAQSDENMGDDEEVDSFETFEHNGRTCHYGDLEEDNGSAIIVEYPSDDMIVTFMAIPKKSKNDLIKIVNRMQF</sequence>
<name>A0A521E8W5_SACCC</name>
<accession>A0A521E8W5</accession>
<reference evidence="1 2" key="1">
    <citation type="submission" date="2017-05" db="EMBL/GenBank/DDBJ databases">
        <authorList>
            <person name="Varghese N."/>
            <person name="Submissions S."/>
        </authorList>
    </citation>
    <scope>NUCLEOTIDE SEQUENCE [LARGE SCALE GENOMIC DNA]</scope>
    <source>
        <strain evidence="1 2">DSM 27040</strain>
    </source>
</reference>
<keyword evidence="2" id="KW-1185">Reference proteome</keyword>
<dbReference type="RefSeq" id="WP_142534097.1">
    <property type="nucleotide sequence ID" value="NZ_FXTB01000008.1"/>
</dbReference>
<evidence type="ECO:0008006" key="3">
    <source>
        <dbReference type="Google" id="ProtNLM"/>
    </source>
</evidence>
<protein>
    <recommendedName>
        <fullName evidence="3">DUF4412 domain-containing protein</fullName>
    </recommendedName>
</protein>
<dbReference type="OrthoDB" id="5372426at2"/>
<dbReference type="Proteomes" id="UP000319040">
    <property type="component" value="Unassembled WGS sequence"/>
</dbReference>
<proteinExistence type="predicted"/>
<dbReference type="EMBL" id="FXTB01000008">
    <property type="protein sequence ID" value="SMO80386.1"/>
    <property type="molecule type" value="Genomic_DNA"/>
</dbReference>
<evidence type="ECO:0000313" key="1">
    <source>
        <dbReference type="EMBL" id="SMO80386.1"/>
    </source>
</evidence>
<gene>
    <name evidence="1" type="ORF">SAMN06265379_10840</name>
</gene>
<dbReference type="AlphaFoldDB" id="A0A521E8W5"/>
<organism evidence="1 2">
    <name type="scientific">Saccharicrinis carchari</name>
    <dbReference type="NCBI Taxonomy" id="1168039"/>
    <lineage>
        <taxon>Bacteria</taxon>
        <taxon>Pseudomonadati</taxon>
        <taxon>Bacteroidota</taxon>
        <taxon>Bacteroidia</taxon>
        <taxon>Marinilabiliales</taxon>
        <taxon>Marinilabiliaceae</taxon>
        <taxon>Saccharicrinis</taxon>
    </lineage>
</organism>
<evidence type="ECO:0000313" key="2">
    <source>
        <dbReference type="Proteomes" id="UP000319040"/>
    </source>
</evidence>